<dbReference type="PANTHER" id="PTHR30038:SF0">
    <property type="entry name" value="TUNGSTEN-CONTAINING ALDEHYDE FERREDOXIN OXIDOREDUCTASE"/>
    <property type="match status" value="1"/>
</dbReference>
<dbReference type="PANTHER" id="PTHR30038">
    <property type="entry name" value="ALDEHYDE FERREDOXIN OXIDOREDUCTASE"/>
    <property type="match status" value="1"/>
</dbReference>
<dbReference type="Pfam" id="PF01314">
    <property type="entry name" value="AFOR_C"/>
    <property type="match status" value="1"/>
</dbReference>
<dbReference type="AlphaFoldDB" id="X1RR94"/>
<evidence type="ECO:0000259" key="1">
    <source>
        <dbReference type="Pfam" id="PF01314"/>
    </source>
</evidence>
<comment type="caution">
    <text evidence="2">The sequence shown here is derived from an EMBL/GenBank/DDBJ whole genome shotgun (WGS) entry which is preliminary data.</text>
</comment>
<dbReference type="InterPro" id="IPR001203">
    <property type="entry name" value="OxRdtase_Ald_Fedxn_C"/>
</dbReference>
<organism evidence="2">
    <name type="scientific">marine sediment metagenome</name>
    <dbReference type="NCBI Taxonomy" id="412755"/>
    <lineage>
        <taxon>unclassified sequences</taxon>
        <taxon>metagenomes</taxon>
        <taxon>ecological metagenomes</taxon>
    </lineage>
</organism>
<evidence type="ECO:0000313" key="2">
    <source>
        <dbReference type="EMBL" id="GAI58024.1"/>
    </source>
</evidence>
<dbReference type="InterPro" id="IPR051919">
    <property type="entry name" value="W-dependent_AOR"/>
</dbReference>
<feature type="non-terminal residue" evidence="2">
    <location>
        <position position="197"/>
    </location>
</feature>
<gene>
    <name evidence="2" type="ORF">S06H3_53704</name>
</gene>
<proteinExistence type="predicted"/>
<dbReference type="InterPro" id="IPR013984">
    <property type="entry name" value="Ald_Fedxn_OxRdtase_dom2"/>
</dbReference>
<feature type="domain" description="Aldehyde ferredoxin oxidoreductase C-terminal" evidence="1">
    <location>
        <begin position="1"/>
        <end position="197"/>
    </location>
</feature>
<sequence>MAEKLGKGTERFAMHVKGLEMPAYDPRAAKMCGLAFATANRGGDHMTAYIEGPTFMDIPFLCVEYSKIEDPLVENPAEAKVVKDLEDSLAVFDTMGTCKFMGMALATEDWVDMIANCVGWKFDVSDYRKLGERIYNLARAFNVREGLTRADDTLPKRLLEDPMPEGAAQGQVVAKFDEMLDAYYEFRGWDKKTGKPT</sequence>
<accession>X1RR94</accession>
<dbReference type="InterPro" id="IPR013985">
    <property type="entry name" value="Ald_Fedxn_OxRdtase_dom3"/>
</dbReference>
<dbReference type="GO" id="GO:0009055">
    <property type="term" value="F:electron transfer activity"/>
    <property type="evidence" value="ECO:0007669"/>
    <property type="project" value="InterPro"/>
</dbReference>
<protein>
    <recommendedName>
        <fullName evidence="1">Aldehyde ferredoxin oxidoreductase C-terminal domain-containing protein</fullName>
    </recommendedName>
</protein>
<dbReference type="Gene3D" id="1.10.599.10">
    <property type="entry name" value="Aldehyde Ferredoxin Oxidoreductase Protein, subunit A, domain 3"/>
    <property type="match status" value="1"/>
</dbReference>
<dbReference type="GO" id="GO:0051536">
    <property type="term" value="F:iron-sulfur cluster binding"/>
    <property type="evidence" value="ECO:0007669"/>
    <property type="project" value="InterPro"/>
</dbReference>
<dbReference type="Gene3D" id="1.10.569.10">
    <property type="entry name" value="Aldehyde Ferredoxin Oxidoreductase Protein, subunit A, domain 2"/>
    <property type="match status" value="1"/>
</dbReference>
<name>X1RR94_9ZZZZ</name>
<dbReference type="InterPro" id="IPR036021">
    <property type="entry name" value="Tungsten_al_ferr_oxy-like_C"/>
</dbReference>
<dbReference type="EMBL" id="BARV01034266">
    <property type="protein sequence ID" value="GAI58024.1"/>
    <property type="molecule type" value="Genomic_DNA"/>
</dbReference>
<dbReference type="GO" id="GO:0016625">
    <property type="term" value="F:oxidoreductase activity, acting on the aldehyde or oxo group of donors, iron-sulfur protein as acceptor"/>
    <property type="evidence" value="ECO:0007669"/>
    <property type="project" value="InterPro"/>
</dbReference>
<reference evidence="2" key="1">
    <citation type="journal article" date="2014" name="Front. Microbiol.">
        <title>High frequency of phylogenetically diverse reductive dehalogenase-homologous genes in deep subseafloor sedimentary metagenomes.</title>
        <authorList>
            <person name="Kawai M."/>
            <person name="Futagami T."/>
            <person name="Toyoda A."/>
            <person name="Takaki Y."/>
            <person name="Nishi S."/>
            <person name="Hori S."/>
            <person name="Arai W."/>
            <person name="Tsubouchi T."/>
            <person name="Morono Y."/>
            <person name="Uchiyama I."/>
            <person name="Ito T."/>
            <person name="Fujiyama A."/>
            <person name="Inagaki F."/>
            <person name="Takami H."/>
        </authorList>
    </citation>
    <scope>NUCLEOTIDE SEQUENCE</scope>
    <source>
        <strain evidence="2">Expedition CK06-06</strain>
    </source>
</reference>
<dbReference type="SUPFAM" id="SSF48310">
    <property type="entry name" value="Aldehyde ferredoxin oxidoreductase, C-terminal domains"/>
    <property type="match status" value="1"/>
</dbReference>